<gene>
    <name evidence="1" type="ORF">CCAP1982_LOCUS5928</name>
</gene>
<keyword evidence="2" id="KW-1185">Reference proteome</keyword>
<proteinExistence type="predicted"/>
<feature type="non-terminal residue" evidence="1">
    <location>
        <position position="74"/>
    </location>
</feature>
<name>A0A811UI36_CERCA</name>
<sequence length="74" mass="8105">MFAEVISLAASAEMLGVGDIGECASEVEEIERWLQKADVTATITWANQTAIELLPKALISDIDAHLLQPLQRRI</sequence>
<dbReference type="AlphaFoldDB" id="A0A811UI36"/>
<accession>A0A811UI36</accession>
<dbReference type="Proteomes" id="UP000606786">
    <property type="component" value="Unassembled WGS sequence"/>
</dbReference>
<protein>
    <submittedName>
        <fullName evidence="1">(Mediterranean fruit fly) hypothetical protein</fullName>
    </submittedName>
</protein>
<organism evidence="1 2">
    <name type="scientific">Ceratitis capitata</name>
    <name type="common">Mediterranean fruit fly</name>
    <name type="synonym">Tephritis capitata</name>
    <dbReference type="NCBI Taxonomy" id="7213"/>
    <lineage>
        <taxon>Eukaryota</taxon>
        <taxon>Metazoa</taxon>
        <taxon>Ecdysozoa</taxon>
        <taxon>Arthropoda</taxon>
        <taxon>Hexapoda</taxon>
        <taxon>Insecta</taxon>
        <taxon>Pterygota</taxon>
        <taxon>Neoptera</taxon>
        <taxon>Endopterygota</taxon>
        <taxon>Diptera</taxon>
        <taxon>Brachycera</taxon>
        <taxon>Muscomorpha</taxon>
        <taxon>Tephritoidea</taxon>
        <taxon>Tephritidae</taxon>
        <taxon>Ceratitis</taxon>
        <taxon>Ceratitis</taxon>
    </lineage>
</organism>
<evidence type="ECO:0000313" key="2">
    <source>
        <dbReference type="Proteomes" id="UP000606786"/>
    </source>
</evidence>
<reference evidence="1" key="1">
    <citation type="submission" date="2020-11" db="EMBL/GenBank/DDBJ databases">
        <authorList>
            <person name="Whitehead M."/>
        </authorList>
    </citation>
    <scope>NUCLEOTIDE SEQUENCE</scope>
    <source>
        <strain evidence="1">EGII</strain>
    </source>
</reference>
<comment type="caution">
    <text evidence="1">The sequence shown here is derived from an EMBL/GenBank/DDBJ whole genome shotgun (WGS) entry which is preliminary data.</text>
</comment>
<dbReference type="EMBL" id="CAJHJT010000012">
    <property type="protein sequence ID" value="CAD6997295.1"/>
    <property type="molecule type" value="Genomic_DNA"/>
</dbReference>
<evidence type="ECO:0000313" key="1">
    <source>
        <dbReference type="EMBL" id="CAD6997295.1"/>
    </source>
</evidence>